<feature type="region of interest" description="Disordered" evidence="2">
    <location>
        <begin position="791"/>
        <end position="811"/>
    </location>
</feature>
<feature type="coiled-coil region" evidence="1">
    <location>
        <begin position="277"/>
        <end position="311"/>
    </location>
</feature>
<feature type="compositionally biased region" description="Basic residues" evidence="2">
    <location>
        <begin position="434"/>
        <end position="446"/>
    </location>
</feature>
<dbReference type="EMBL" id="WHVB01000003">
    <property type="protein sequence ID" value="KAF8484466.1"/>
    <property type="molecule type" value="Genomic_DNA"/>
</dbReference>
<feature type="compositionally biased region" description="Polar residues" evidence="2">
    <location>
        <begin position="865"/>
        <end position="875"/>
    </location>
</feature>
<feature type="region of interest" description="Disordered" evidence="2">
    <location>
        <begin position="311"/>
        <end position="331"/>
    </location>
</feature>
<gene>
    <name evidence="3" type="ORF">DFH94DRAFT_624024</name>
</gene>
<feature type="compositionally biased region" description="Basic and acidic residues" evidence="2">
    <location>
        <begin position="607"/>
        <end position="622"/>
    </location>
</feature>
<feature type="region of interest" description="Disordered" evidence="2">
    <location>
        <begin position="368"/>
        <end position="446"/>
    </location>
</feature>
<accession>A0A9P5N257</accession>
<evidence type="ECO:0000256" key="2">
    <source>
        <dbReference type="SAM" id="MobiDB-lite"/>
    </source>
</evidence>
<feature type="coiled-coil region" evidence="1">
    <location>
        <begin position="183"/>
        <end position="245"/>
    </location>
</feature>
<feature type="region of interest" description="Disordered" evidence="2">
    <location>
        <begin position="865"/>
        <end position="935"/>
    </location>
</feature>
<comment type="caution">
    <text evidence="3">The sequence shown here is derived from an EMBL/GenBank/DDBJ whole genome shotgun (WGS) entry which is preliminary data.</text>
</comment>
<reference evidence="3" key="1">
    <citation type="submission" date="2019-10" db="EMBL/GenBank/DDBJ databases">
        <authorList>
            <consortium name="DOE Joint Genome Institute"/>
            <person name="Kuo A."/>
            <person name="Miyauchi S."/>
            <person name="Kiss E."/>
            <person name="Drula E."/>
            <person name="Kohler A."/>
            <person name="Sanchez-Garcia M."/>
            <person name="Andreopoulos B."/>
            <person name="Barry K.W."/>
            <person name="Bonito G."/>
            <person name="Buee M."/>
            <person name="Carver A."/>
            <person name="Chen C."/>
            <person name="Cichocki N."/>
            <person name="Clum A."/>
            <person name="Culley D."/>
            <person name="Crous P.W."/>
            <person name="Fauchery L."/>
            <person name="Girlanda M."/>
            <person name="Hayes R."/>
            <person name="Keri Z."/>
            <person name="LaButti K."/>
            <person name="Lipzen A."/>
            <person name="Lombard V."/>
            <person name="Magnuson J."/>
            <person name="Maillard F."/>
            <person name="Morin E."/>
            <person name="Murat C."/>
            <person name="Nolan M."/>
            <person name="Ohm R."/>
            <person name="Pangilinan J."/>
            <person name="Pereira M."/>
            <person name="Perotto S."/>
            <person name="Peter M."/>
            <person name="Riley R."/>
            <person name="Sitrit Y."/>
            <person name="Stielow B."/>
            <person name="Szollosi G."/>
            <person name="Zifcakova L."/>
            <person name="Stursova M."/>
            <person name="Spatafora J.W."/>
            <person name="Tedersoo L."/>
            <person name="Vaario L.-M."/>
            <person name="Yamada A."/>
            <person name="Yan M."/>
            <person name="Wang P."/>
            <person name="Xu J."/>
            <person name="Bruns T."/>
            <person name="Baldrian P."/>
            <person name="Vilgalys R."/>
            <person name="Henrissat B."/>
            <person name="Grigoriev I.V."/>
            <person name="Hibbett D."/>
            <person name="Nagy L.G."/>
            <person name="Martin F.M."/>
        </authorList>
    </citation>
    <scope>NUCLEOTIDE SEQUENCE</scope>
    <source>
        <strain evidence="3">Prilba</strain>
    </source>
</reference>
<name>A0A9P5N257_9AGAM</name>
<feature type="compositionally biased region" description="Polar residues" evidence="2">
    <location>
        <begin position="664"/>
        <end position="681"/>
    </location>
</feature>
<evidence type="ECO:0000256" key="1">
    <source>
        <dbReference type="SAM" id="Coils"/>
    </source>
</evidence>
<reference evidence="3" key="2">
    <citation type="journal article" date="2020" name="Nat. Commun.">
        <title>Large-scale genome sequencing of mycorrhizal fungi provides insights into the early evolution of symbiotic traits.</title>
        <authorList>
            <person name="Miyauchi S."/>
            <person name="Kiss E."/>
            <person name="Kuo A."/>
            <person name="Drula E."/>
            <person name="Kohler A."/>
            <person name="Sanchez-Garcia M."/>
            <person name="Morin E."/>
            <person name="Andreopoulos B."/>
            <person name="Barry K.W."/>
            <person name="Bonito G."/>
            <person name="Buee M."/>
            <person name="Carver A."/>
            <person name="Chen C."/>
            <person name="Cichocki N."/>
            <person name="Clum A."/>
            <person name="Culley D."/>
            <person name="Crous P.W."/>
            <person name="Fauchery L."/>
            <person name="Girlanda M."/>
            <person name="Hayes R.D."/>
            <person name="Keri Z."/>
            <person name="LaButti K."/>
            <person name="Lipzen A."/>
            <person name="Lombard V."/>
            <person name="Magnuson J."/>
            <person name="Maillard F."/>
            <person name="Murat C."/>
            <person name="Nolan M."/>
            <person name="Ohm R.A."/>
            <person name="Pangilinan J."/>
            <person name="Pereira M.F."/>
            <person name="Perotto S."/>
            <person name="Peter M."/>
            <person name="Pfister S."/>
            <person name="Riley R."/>
            <person name="Sitrit Y."/>
            <person name="Stielow J.B."/>
            <person name="Szollosi G."/>
            <person name="Zifcakova L."/>
            <person name="Stursova M."/>
            <person name="Spatafora J.W."/>
            <person name="Tedersoo L."/>
            <person name="Vaario L.M."/>
            <person name="Yamada A."/>
            <person name="Yan M."/>
            <person name="Wang P."/>
            <person name="Xu J."/>
            <person name="Bruns T."/>
            <person name="Baldrian P."/>
            <person name="Vilgalys R."/>
            <person name="Dunand C."/>
            <person name="Henrissat B."/>
            <person name="Grigoriev I.V."/>
            <person name="Hibbett D."/>
            <person name="Nagy L.G."/>
            <person name="Martin F.M."/>
        </authorList>
    </citation>
    <scope>NUCLEOTIDE SEQUENCE</scope>
    <source>
        <strain evidence="3">Prilba</strain>
    </source>
</reference>
<keyword evidence="4" id="KW-1185">Reference proteome</keyword>
<dbReference type="AlphaFoldDB" id="A0A9P5N257"/>
<feature type="compositionally biased region" description="Basic and acidic residues" evidence="2">
    <location>
        <begin position="791"/>
        <end position="801"/>
    </location>
</feature>
<protein>
    <submittedName>
        <fullName evidence="3">Uncharacterized protein</fullName>
    </submittedName>
</protein>
<feature type="compositionally biased region" description="Low complexity" evidence="2">
    <location>
        <begin position="390"/>
        <end position="399"/>
    </location>
</feature>
<dbReference type="OrthoDB" id="4088568at2759"/>
<organism evidence="3 4">
    <name type="scientific">Russula ochroleuca</name>
    <dbReference type="NCBI Taxonomy" id="152965"/>
    <lineage>
        <taxon>Eukaryota</taxon>
        <taxon>Fungi</taxon>
        <taxon>Dikarya</taxon>
        <taxon>Basidiomycota</taxon>
        <taxon>Agaricomycotina</taxon>
        <taxon>Agaricomycetes</taxon>
        <taxon>Russulales</taxon>
        <taxon>Russulaceae</taxon>
        <taxon>Russula</taxon>
    </lineage>
</organism>
<feature type="region of interest" description="Disordered" evidence="2">
    <location>
        <begin position="607"/>
        <end position="626"/>
    </location>
</feature>
<keyword evidence="1" id="KW-0175">Coiled coil</keyword>
<evidence type="ECO:0000313" key="3">
    <source>
        <dbReference type="EMBL" id="KAF8484466.1"/>
    </source>
</evidence>
<sequence>MSQRSTPATVSPLSRSFIDASTAVDDLTGSLADYSRVSTPEPPPHLPGCECNTEHSEYTRAWLAVKAKLESRLVLSAEVGQALLQRHEAYVRRMQRADKRAKLDSDPSDPEIDPATRRQLEDRIAELSRENAVLEKRFTQAILNNELAEVSTKTLSTDLQELRVAFNRLSTEHARTVGWEARLREALQERDDFLQERDNEAQKLRGAEVKLASLSDKCAKLDLEVRVLEEQLEEERAKRGQATEEMMHEAKQWLAGLQHSRADLTSVEQHDEYMKLLESLVADKEALRKSNIELQELLSESREALQVLQEEAGERLASSPEGRMPSPMRSARHRDIPASSMVYGTAPGPLSPISTIFSSHDKTPIVKRPLSLESTSHRRFEPLTPETSRRPLSPSSYRPSRVRRRRERDSDIDIELEAGCTTDESDADDPTPGKQRRKKPLYSLQRHRHRAVQTDFRVWAGSLSPTSYGDQLCLPVSSNEGESESSSLVDNPSTLGILFDQVQQLFNRIAQADARTLTTRLKRQNILGADVGYLSHSTVDGIIAEVANLRVIFRAALEDDKFTTICTRHDLRALLRFLKDIFRELGALRTTLNDIVLDPSIAPKVREMTLNPKDESSPRERAPFLGPGGGWMAPLSKFFGSATSGDSKREATPHGANRGRGPTRASSRSIPKLSPATSASATTVNVEFTGTGAGRAVTNVSAVAQETAQDAISAPVVARSTSASLMGIFAGAPRNDSWVILPPGSSRQKGERADQLRRTTLGRAAGRTMARADANTPSALPRNIDAIIDFDPHASSEERGGTDPSRTLRTRGLSDSSIHTTFMHHGEAVPVTQPLRPPEATSGQTVMGALSQTFLGVRSAVPGKASTQLAASPPSSAKDIPSPNRAASPRLTGLMPDMSSWAAASRTLNAPDPDTYVGSFISGAPPAMDRRGGEL</sequence>
<feature type="region of interest" description="Disordered" evidence="2">
    <location>
        <begin position="642"/>
        <end position="681"/>
    </location>
</feature>
<feature type="region of interest" description="Disordered" evidence="2">
    <location>
        <begin position="98"/>
        <end position="118"/>
    </location>
</feature>
<evidence type="ECO:0000313" key="4">
    <source>
        <dbReference type="Proteomes" id="UP000759537"/>
    </source>
</evidence>
<dbReference type="Proteomes" id="UP000759537">
    <property type="component" value="Unassembled WGS sequence"/>
</dbReference>
<proteinExistence type="predicted"/>